<dbReference type="Proteomes" id="UP001310022">
    <property type="component" value="Unassembled WGS sequence"/>
</dbReference>
<comment type="caution">
    <text evidence="1">The sequence shown here is derived from an EMBL/GenBank/DDBJ whole genome shotgun (WGS) entry which is preliminary data.</text>
</comment>
<name>A0AAN5AN27_9BACT</name>
<reference evidence="1 2" key="1">
    <citation type="submission" date="2021-12" db="EMBL/GenBank/DDBJ databases">
        <title>Genome sequencing of bacteria with rrn-lacking chromosome and rrn-plasmid.</title>
        <authorList>
            <person name="Anda M."/>
            <person name="Iwasaki W."/>
        </authorList>
    </citation>
    <scope>NUCLEOTIDE SEQUENCE [LARGE SCALE GENOMIC DNA]</scope>
    <source>
        <strain evidence="1 2">NBRC 15940</strain>
    </source>
</reference>
<organism evidence="1 2">
    <name type="scientific">Persicobacter diffluens</name>
    <dbReference type="NCBI Taxonomy" id="981"/>
    <lineage>
        <taxon>Bacteria</taxon>
        <taxon>Pseudomonadati</taxon>
        <taxon>Bacteroidota</taxon>
        <taxon>Cytophagia</taxon>
        <taxon>Cytophagales</taxon>
        <taxon>Persicobacteraceae</taxon>
        <taxon>Persicobacter</taxon>
    </lineage>
</organism>
<evidence type="ECO:0000313" key="1">
    <source>
        <dbReference type="EMBL" id="GJM64392.1"/>
    </source>
</evidence>
<dbReference type="RefSeq" id="WP_338239455.1">
    <property type="nucleotide sequence ID" value="NZ_BQKE01000005.1"/>
</dbReference>
<gene>
    <name evidence="1" type="ORF">PEDI_49440</name>
</gene>
<keyword evidence="2" id="KW-1185">Reference proteome</keyword>
<proteinExistence type="predicted"/>
<evidence type="ECO:0000313" key="2">
    <source>
        <dbReference type="Proteomes" id="UP001310022"/>
    </source>
</evidence>
<accession>A0AAN5AN27</accession>
<protein>
    <submittedName>
        <fullName evidence="1">Uncharacterized protein</fullName>
    </submittedName>
</protein>
<dbReference type="AlphaFoldDB" id="A0AAN5AN27"/>
<sequence>MNILVNKVENYICFNNGVGSNHACCGDLFIINYAPDWVFLSTDVYAFGSKLIK</sequence>
<dbReference type="EMBL" id="BQKE01000005">
    <property type="protein sequence ID" value="GJM64392.1"/>
    <property type="molecule type" value="Genomic_DNA"/>
</dbReference>